<dbReference type="HOGENOM" id="CLU_944181_0_0_1"/>
<gene>
    <name evidence="2" type="ORF">DAPPUDRAFT_322540</name>
</gene>
<dbReference type="PANTHER" id="PTHR31350:SF21">
    <property type="entry name" value="F-BOX ONLY PROTEIN 21"/>
    <property type="match status" value="1"/>
</dbReference>
<proteinExistence type="predicted"/>
<keyword evidence="3" id="KW-1185">Reference proteome</keyword>
<evidence type="ECO:0000313" key="3">
    <source>
        <dbReference type="Proteomes" id="UP000000305"/>
    </source>
</evidence>
<reference evidence="2 3" key="1">
    <citation type="journal article" date="2011" name="Science">
        <title>The ecoresponsive genome of Daphnia pulex.</title>
        <authorList>
            <person name="Colbourne J.K."/>
            <person name="Pfrender M.E."/>
            <person name="Gilbert D."/>
            <person name="Thomas W.K."/>
            <person name="Tucker A."/>
            <person name="Oakley T.H."/>
            <person name="Tokishita S."/>
            <person name="Aerts A."/>
            <person name="Arnold G.J."/>
            <person name="Basu M.K."/>
            <person name="Bauer D.J."/>
            <person name="Caceres C.E."/>
            <person name="Carmel L."/>
            <person name="Casola C."/>
            <person name="Choi J.H."/>
            <person name="Detter J.C."/>
            <person name="Dong Q."/>
            <person name="Dusheyko S."/>
            <person name="Eads B.D."/>
            <person name="Frohlich T."/>
            <person name="Geiler-Samerotte K.A."/>
            <person name="Gerlach D."/>
            <person name="Hatcher P."/>
            <person name="Jogdeo S."/>
            <person name="Krijgsveld J."/>
            <person name="Kriventseva E.V."/>
            <person name="Kultz D."/>
            <person name="Laforsch C."/>
            <person name="Lindquist E."/>
            <person name="Lopez J."/>
            <person name="Manak J.R."/>
            <person name="Muller J."/>
            <person name="Pangilinan J."/>
            <person name="Patwardhan R.P."/>
            <person name="Pitluck S."/>
            <person name="Pritham E.J."/>
            <person name="Rechtsteiner A."/>
            <person name="Rho M."/>
            <person name="Rogozin I.B."/>
            <person name="Sakarya O."/>
            <person name="Salamov A."/>
            <person name="Schaack S."/>
            <person name="Shapiro H."/>
            <person name="Shiga Y."/>
            <person name="Skalitzky C."/>
            <person name="Smith Z."/>
            <person name="Souvorov A."/>
            <person name="Sung W."/>
            <person name="Tang Z."/>
            <person name="Tsuchiya D."/>
            <person name="Tu H."/>
            <person name="Vos H."/>
            <person name="Wang M."/>
            <person name="Wolf Y.I."/>
            <person name="Yamagata H."/>
            <person name="Yamada T."/>
            <person name="Ye Y."/>
            <person name="Shaw J.R."/>
            <person name="Andrews J."/>
            <person name="Crease T.J."/>
            <person name="Tang H."/>
            <person name="Lucas S.M."/>
            <person name="Robertson H.M."/>
            <person name="Bork P."/>
            <person name="Koonin E.V."/>
            <person name="Zdobnov E.M."/>
            <person name="Grigoriev I.V."/>
            <person name="Lynch M."/>
            <person name="Boore J.L."/>
        </authorList>
    </citation>
    <scope>NUCLEOTIDE SEQUENCE [LARGE SCALE GENOMIC DNA]</scope>
</reference>
<dbReference type="AlphaFoldDB" id="E9GWB7"/>
<evidence type="ECO:0000313" key="2">
    <source>
        <dbReference type="EMBL" id="EFX76221.1"/>
    </source>
</evidence>
<dbReference type="OrthoDB" id="28868at2759"/>
<protein>
    <submittedName>
        <fullName evidence="2">Uncharacterized protein</fullName>
    </submittedName>
</protein>
<dbReference type="InParanoid" id="E9GWB7"/>
<evidence type="ECO:0000256" key="1">
    <source>
        <dbReference type="SAM" id="MobiDB-lite"/>
    </source>
</evidence>
<dbReference type="PANTHER" id="PTHR31350">
    <property type="entry name" value="SI:DKEY-261L7.2"/>
    <property type="match status" value="1"/>
</dbReference>
<dbReference type="KEGG" id="dpx:DAPPUDRAFT_322540"/>
<dbReference type="Proteomes" id="UP000000305">
    <property type="component" value="Unassembled WGS sequence"/>
</dbReference>
<feature type="region of interest" description="Disordered" evidence="1">
    <location>
        <begin position="1"/>
        <end position="55"/>
    </location>
</feature>
<organism evidence="2 3">
    <name type="scientific">Daphnia pulex</name>
    <name type="common">Water flea</name>
    <dbReference type="NCBI Taxonomy" id="6669"/>
    <lineage>
        <taxon>Eukaryota</taxon>
        <taxon>Metazoa</taxon>
        <taxon>Ecdysozoa</taxon>
        <taxon>Arthropoda</taxon>
        <taxon>Crustacea</taxon>
        <taxon>Branchiopoda</taxon>
        <taxon>Diplostraca</taxon>
        <taxon>Cladocera</taxon>
        <taxon>Anomopoda</taxon>
        <taxon>Daphniidae</taxon>
        <taxon>Daphnia</taxon>
    </lineage>
</organism>
<sequence length="295" mass="33573">MAERTRRCNAAVPAKSFTPEAPTSTKSRRRRKSIPEEPVYTKDIMNDSENSPDSDESQSITILIILEAMICILHQRDKASEKPFGIVHLYLRIEEKEKQFMSVDMGGIGSKHPVLLWIQPSKRLYCPAGTGHDALALKHGQMLELVVAVAREQKCLKRPDLFKANLRSSLAEVDRDEPVMISCAQKLNSQQSQINEAKVVRNRGPSINNAVGLVMIHLQREVLGPRRQIGHNCIILSWDKCFRAEVSRQKWGLSFEPVTNGYRLDQPFYHVIPYQHIYQLEKNFYVPQGNVQGSL</sequence>
<name>E9GWB7_DAPPU</name>
<dbReference type="EMBL" id="GL732570">
    <property type="protein sequence ID" value="EFX76221.1"/>
    <property type="molecule type" value="Genomic_DNA"/>
</dbReference>
<accession>E9GWB7</accession>